<gene>
    <name evidence="2" type="ORF">K4G66_09220</name>
</gene>
<proteinExistence type="predicted"/>
<dbReference type="EMBL" id="CP120682">
    <property type="protein sequence ID" value="WKN38882.1"/>
    <property type="molecule type" value="Genomic_DNA"/>
</dbReference>
<feature type="domain" description="DUF403" evidence="1">
    <location>
        <begin position="2"/>
        <end position="314"/>
    </location>
</feature>
<accession>A0AA49GQX6</accession>
<dbReference type="Pfam" id="PF04168">
    <property type="entry name" value="Alpha-E"/>
    <property type="match status" value="1"/>
</dbReference>
<dbReference type="PANTHER" id="PTHR34595">
    <property type="entry name" value="BLR5612 PROTEIN"/>
    <property type="match status" value="1"/>
</dbReference>
<dbReference type="InterPro" id="IPR007296">
    <property type="entry name" value="DUF403"/>
</dbReference>
<reference evidence="2" key="1">
    <citation type="journal article" date="2023" name="Comput. Struct. Biotechnol. J.">
        <title>Discovery of a novel marine Bacteroidetes with a rich repertoire of carbohydrate-active enzymes.</title>
        <authorList>
            <person name="Chen B."/>
            <person name="Liu G."/>
            <person name="Chen Q."/>
            <person name="Wang H."/>
            <person name="Liu L."/>
            <person name="Tang K."/>
        </authorList>
    </citation>
    <scope>NUCLEOTIDE SEQUENCE</scope>
    <source>
        <strain evidence="2">TK19036</strain>
    </source>
</reference>
<dbReference type="PANTHER" id="PTHR34595:SF7">
    <property type="entry name" value="SLL1039 PROTEIN"/>
    <property type="match status" value="1"/>
</dbReference>
<organism evidence="2">
    <name type="scientific">Roseihalotalea indica</name>
    <dbReference type="NCBI Taxonomy" id="2867963"/>
    <lineage>
        <taxon>Bacteria</taxon>
        <taxon>Pseudomonadati</taxon>
        <taxon>Bacteroidota</taxon>
        <taxon>Cytophagia</taxon>
        <taxon>Cytophagales</taxon>
        <taxon>Catalimonadaceae</taxon>
        <taxon>Roseihalotalea</taxon>
    </lineage>
</organism>
<evidence type="ECO:0000259" key="1">
    <source>
        <dbReference type="Pfam" id="PF04168"/>
    </source>
</evidence>
<dbReference type="InterPro" id="IPR051680">
    <property type="entry name" value="ATP-dep_Glu-Cys_Ligase-2"/>
</dbReference>
<sequence>MMLSRTANSLFWIGRYCERIGHLARYISAQYLSSSDMPTSLDKKVVLESLLFTTRASNAFHEHGASLSDNEVIAFLTIDENYPYSIKNYISMMRENARGVRNNISTDVWEATNRFYHTTNGFSQQEMAKKGPYDFCKHCIDNTSIIKGVVDNTLLRNYAWSLIYTGIHLERSMQIVQILLAKLEDIRRGPDSDADPAINSYHWATLLRSAGGLDMSRHYYGTHPTRELVTDFFILNRKFPKSILYNLEKLRHHLKIISNGQPMTPDSVEFKVGKLASHIQYLTVNEILEQGETFLEDLEKELYTVGANLERQYFIS</sequence>
<reference evidence="2" key="2">
    <citation type="journal article" date="2024" name="Antonie Van Leeuwenhoek">
        <title>Roseihalotalea indica gen. nov., sp. nov., a halophilic Bacteroidetes from mesopelagic Southwest Indian Ocean with higher carbohydrate metabolic potential.</title>
        <authorList>
            <person name="Chen B."/>
            <person name="Zhang M."/>
            <person name="Lin D."/>
            <person name="Ye J."/>
            <person name="Tang K."/>
        </authorList>
    </citation>
    <scope>NUCLEOTIDE SEQUENCE</scope>
    <source>
        <strain evidence="2">TK19036</strain>
    </source>
</reference>
<evidence type="ECO:0000313" key="2">
    <source>
        <dbReference type="EMBL" id="WKN38882.1"/>
    </source>
</evidence>
<name>A0AA49GQX6_9BACT</name>
<dbReference type="AlphaFoldDB" id="A0AA49GQX6"/>
<protein>
    <submittedName>
        <fullName evidence="2">Alpha-E domain-containing protein</fullName>
    </submittedName>
</protein>